<comment type="caution">
    <text evidence="1">The sequence shown here is derived from an EMBL/GenBank/DDBJ whole genome shotgun (WGS) entry which is preliminary data.</text>
</comment>
<sequence>FTNYCSGKRCSSRTGKKLLAIFDEHVRSTTIRKFWDSIKSDKDRVRQDLLQENKEDSNVLEEHINENDKILSKRRQNMNELKQTPQQKKIRSYSPTCSEEYSSSDSEFVPISLTNVFRKILEESGENKVKAIESESVTHLSRAVELESNNLDETTEFGPNNINEETELEHKNLDDATKLDTSTLTDEKPNNILLDSEIKSIKFSNGNVIDKLHVNCDEEVLEFLDKFDNVTDLKSLRRRLDENVFRTLYIKRHDIHHNKLKEMLNVPGNSSPKLDGKGLLRSLGTEILAQEDGPLSPRDLHQEQSYPEGILILRVLSHIK</sequence>
<reference evidence="1 2" key="1">
    <citation type="submission" date="2021-06" db="EMBL/GenBank/DDBJ databases">
        <authorList>
            <person name="Kallberg Y."/>
            <person name="Tangrot J."/>
            <person name="Rosling A."/>
        </authorList>
    </citation>
    <scope>NUCLEOTIDE SEQUENCE [LARGE SCALE GENOMIC DNA]</scope>
    <source>
        <strain evidence="1 2">120-4 pot B 10/14</strain>
    </source>
</reference>
<protein>
    <submittedName>
        <fullName evidence="1">12238_t:CDS:1</fullName>
    </submittedName>
</protein>
<proteinExistence type="predicted"/>
<feature type="non-terminal residue" evidence="1">
    <location>
        <position position="1"/>
    </location>
</feature>
<keyword evidence="2" id="KW-1185">Reference proteome</keyword>
<dbReference type="EMBL" id="CAJVQB010005261">
    <property type="protein sequence ID" value="CAG8657203.1"/>
    <property type="molecule type" value="Genomic_DNA"/>
</dbReference>
<evidence type="ECO:0000313" key="2">
    <source>
        <dbReference type="Proteomes" id="UP000789901"/>
    </source>
</evidence>
<evidence type="ECO:0000313" key="1">
    <source>
        <dbReference type="EMBL" id="CAG8657203.1"/>
    </source>
</evidence>
<accession>A0ABN7UR49</accession>
<gene>
    <name evidence="1" type="ORF">GMARGA_LOCUS9682</name>
</gene>
<dbReference type="Proteomes" id="UP000789901">
    <property type="component" value="Unassembled WGS sequence"/>
</dbReference>
<organism evidence="1 2">
    <name type="scientific">Gigaspora margarita</name>
    <dbReference type="NCBI Taxonomy" id="4874"/>
    <lineage>
        <taxon>Eukaryota</taxon>
        <taxon>Fungi</taxon>
        <taxon>Fungi incertae sedis</taxon>
        <taxon>Mucoromycota</taxon>
        <taxon>Glomeromycotina</taxon>
        <taxon>Glomeromycetes</taxon>
        <taxon>Diversisporales</taxon>
        <taxon>Gigasporaceae</taxon>
        <taxon>Gigaspora</taxon>
    </lineage>
</organism>
<name>A0ABN7UR49_GIGMA</name>